<dbReference type="EMBL" id="HBGE01103639">
    <property type="protein sequence ID" value="CAD9184996.1"/>
    <property type="molecule type" value="Transcribed_RNA"/>
</dbReference>
<dbReference type="Gene3D" id="3.40.50.300">
    <property type="entry name" value="P-loop containing nucleotide triphosphate hydrolases"/>
    <property type="match status" value="1"/>
</dbReference>
<dbReference type="AlphaFoldDB" id="A0A7S1WSV5"/>
<accession>A0A7S1WSV5</accession>
<evidence type="ECO:0000313" key="1">
    <source>
        <dbReference type="EMBL" id="CAD9184996.1"/>
    </source>
</evidence>
<organism evidence="1">
    <name type="scientific">Alexandrium catenella</name>
    <name type="common">Red tide dinoflagellate</name>
    <name type="synonym">Gonyaulax catenella</name>
    <dbReference type="NCBI Taxonomy" id="2925"/>
    <lineage>
        <taxon>Eukaryota</taxon>
        <taxon>Sar</taxon>
        <taxon>Alveolata</taxon>
        <taxon>Dinophyceae</taxon>
        <taxon>Gonyaulacales</taxon>
        <taxon>Pyrocystaceae</taxon>
        <taxon>Alexandrium</taxon>
    </lineage>
</organism>
<dbReference type="InterPro" id="IPR027417">
    <property type="entry name" value="P-loop_NTPase"/>
</dbReference>
<protein>
    <recommendedName>
        <fullName evidence="2">Sulfotransferase domain-containing protein</fullName>
    </recommendedName>
</protein>
<gene>
    <name evidence="1" type="ORF">ACAT0790_LOCUS61770</name>
</gene>
<name>A0A7S1WSV5_ALECA</name>
<reference evidence="1" key="1">
    <citation type="submission" date="2021-01" db="EMBL/GenBank/DDBJ databases">
        <authorList>
            <person name="Corre E."/>
            <person name="Pelletier E."/>
            <person name="Niang G."/>
            <person name="Scheremetjew M."/>
            <person name="Finn R."/>
            <person name="Kale V."/>
            <person name="Holt S."/>
            <person name="Cochrane G."/>
            <person name="Meng A."/>
            <person name="Brown T."/>
            <person name="Cohen L."/>
        </authorList>
    </citation>
    <scope>NUCLEOTIDE SEQUENCE</scope>
    <source>
        <strain evidence="1">OF101</strain>
    </source>
</reference>
<dbReference type="SUPFAM" id="SSF52540">
    <property type="entry name" value="P-loop containing nucleoside triphosphate hydrolases"/>
    <property type="match status" value="1"/>
</dbReference>
<proteinExistence type="predicted"/>
<evidence type="ECO:0008006" key="2">
    <source>
        <dbReference type="Google" id="ProtNLM"/>
    </source>
</evidence>
<sequence>MPRFLKRQRGERWPLRQAPARSWKGPLWFFAASHKAGTNLLFSLASIQASTLGLAICSGTCGANLYFGKVCEIGESTVSERTMFYCNTGAADLEKARKIAGDQLRAVQIVRDPLAMVVSGYVYDMRQKVDGFHASRSMRRMSLAQGLATEAEFAVKNVLPQMLNVYRHGQTHGDSLVLRMEDFEASSEKFDETVARLFNYTMRGLPAFYNRGVLEMMLQSAAKEDIRRNPVPDGLSFVSPVMLKDEAHSALSSIPADLLKQLYEYRRELGYPADLPDP</sequence>